<dbReference type="Gene3D" id="3.50.50.60">
    <property type="entry name" value="FAD/NAD(P)-binding domain"/>
    <property type="match status" value="1"/>
</dbReference>
<dbReference type="GO" id="GO:0005737">
    <property type="term" value="C:cytoplasm"/>
    <property type="evidence" value="ECO:0007669"/>
    <property type="project" value="TreeGrafter"/>
</dbReference>
<evidence type="ECO:0000256" key="1">
    <source>
        <dbReference type="ARBA" id="ARBA00001974"/>
    </source>
</evidence>
<evidence type="ECO:0000259" key="6">
    <source>
        <dbReference type="Pfam" id="PF01266"/>
    </source>
</evidence>
<dbReference type="InterPro" id="IPR036188">
    <property type="entry name" value="FAD/NAD-bd_sf"/>
</dbReference>
<keyword evidence="4 7" id="KW-0560">Oxidoreductase</keyword>
<dbReference type="OrthoDB" id="9801699at2"/>
<dbReference type="RefSeq" id="WP_147666481.1">
    <property type="nucleotide sequence ID" value="NZ_VDUW01000003.1"/>
</dbReference>
<comment type="caution">
    <text evidence="7">The sequence shown here is derived from an EMBL/GenBank/DDBJ whole genome shotgun (WGS) entry which is preliminary data.</text>
</comment>
<dbReference type="PANTHER" id="PTHR43104">
    <property type="entry name" value="L-2-HYDROXYGLUTARATE DEHYDROGENASE, MITOCHONDRIAL"/>
    <property type="match status" value="1"/>
</dbReference>
<comment type="cofactor">
    <cofactor evidence="1">
        <name>FAD</name>
        <dbReference type="ChEBI" id="CHEBI:57692"/>
    </cofactor>
</comment>
<sequence>MKYDAVIIGGGIVGLSTGMAIYERYPDAKIAVIEKEKDVALHQTGNNSGVIHSGIYYTPGSFKARFAKQGSKDMQKFCKKHHINYDMCGKVIVATTEEELPLLDNLYQRGLENNLTIEKIDATRLKEIEPHVRGLAAIHVPQAGIVDYREVSRKFAEIITNKGGDLFLNTEFISMHEAREQVTVKTNKGSLKAKLVINCAGLHSDRVAEAAGYLTDMKIVPFRGEYFSLKPEKQDLVKTLIYPVPNPKFPFLGVHFTKMIDGTVEAGPNAVLGFKREAYKKTDISLKDTVESLKFPGLWKLGSKFLKEGIAEYTRSLSKTQFTKSLQALVPEIEKDDLISAPAGVRAQALTRDGVMVDDFQIIDGKRSIHVCNAPSPAATASIGIGKEVARRVELYFNIKNIDNEEKRIGVL</sequence>
<evidence type="ECO:0000256" key="5">
    <source>
        <dbReference type="ARBA" id="ARBA00037941"/>
    </source>
</evidence>
<evidence type="ECO:0000256" key="4">
    <source>
        <dbReference type="ARBA" id="ARBA00023002"/>
    </source>
</evidence>
<dbReference type="InterPro" id="IPR006076">
    <property type="entry name" value="FAD-dep_OxRdtase"/>
</dbReference>
<dbReference type="NCBIfam" id="NF008726">
    <property type="entry name" value="PRK11728.1"/>
    <property type="match status" value="1"/>
</dbReference>
<evidence type="ECO:0000313" key="8">
    <source>
        <dbReference type="Proteomes" id="UP000321574"/>
    </source>
</evidence>
<evidence type="ECO:0000256" key="2">
    <source>
        <dbReference type="ARBA" id="ARBA00022630"/>
    </source>
</evidence>
<dbReference type="Gene3D" id="3.30.9.10">
    <property type="entry name" value="D-Amino Acid Oxidase, subunit A, domain 2"/>
    <property type="match status" value="1"/>
</dbReference>
<dbReference type="PANTHER" id="PTHR43104:SF2">
    <property type="entry name" value="L-2-HYDROXYGLUTARATE DEHYDROGENASE, MITOCHONDRIAL"/>
    <property type="match status" value="1"/>
</dbReference>
<name>A0A5C8NXQ1_9BACI</name>
<keyword evidence="2" id="KW-0285">Flavoprotein</keyword>
<feature type="domain" description="FAD dependent oxidoreductase" evidence="6">
    <location>
        <begin position="4"/>
        <end position="392"/>
    </location>
</feature>
<dbReference type="AlphaFoldDB" id="A0A5C8NXQ1"/>
<evidence type="ECO:0000313" key="7">
    <source>
        <dbReference type="EMBL" id="TXL65811.1"/>
    </source>
</evidence>
<dbReference type="Pfam" id="PF01266">
    <property type="entry name" value="DAO"/>
    <property type="match status" value="1"/>
</dbReference>
<gene>
    <name evidence="7" type="primary">lhgO</name>
    <name evidence="7" type="ORF">FHP05_06755</name>
</gene>
<accession>A0A5C8NXQ1</accession>
<organism evidence="7 8">
    <name type="scientific">Cerasibacillus terrae</name>
    <dbReference type="NCBI Taxonomy" id="2498845"/>
    <lineage>
        <taxon>Bacteria</taxon>
        <taxon>Bacillati</taxon>
        <taxon>Bacillota</taxon>
        <taxon>Bacilli</taxon>
        <taxon>Bacillales</taxon>
        <taxon>Bacillaceae</taxon>
        <taxon>Cerasibacillus</taxon>
    </lineage>
</organism>
<keyword evidence="8" id="KW-1185">Reference proteome</keyword>
<dbReference type="Proteomes" id="UP000321574">
    <property type="component" value="Unassembled WGS sequence"/>
</dbReference>
<protein>
    <submittedName>
        <fullName evidence="7">L-2-hydroxyglutarate oxidase</fullName>
        <ecNumber evidence="7">1.1.3.-</ecNumber>
    </submittedName>
</protein>
<dbReference type="SUPFAM" id="SSF51905">
    <property type="entry name" value="FAD/NAD(P)-binding domain"/>
    <property type="match status" value="1"/>
</dbReference>
<proteinExistence type="inferred from homology"/>
<keyword evidence="3" id="KW-0274">FAD</keyword>
<reference evidence="7 8" key="1">
    <citation type="submission" date="2019-06" db="EMBL/GenBank/DDBJ databases">
        <title>Cerasibacillus sp. nov., isolated from maize field.</title>
        <authorList>
            <person name="Lin S.-Y."/>
            <person name="Tsai C.-F."/>
            <person name="Young C.-C."/>
        </authorList>
    </citation>
    <scope>NUCLEOTIDE SEQUENCE [LARGE SCALE GENOMIC DNA]</scope>
    <source>
        <strain evidence="7 8">CC-CFT480</strain>
    </source>
</reference>
<dbReference type="GO" id="GO:0047545">
    <property type="term" value="F:(S)-2-hydroxyglutarate dehydrogenase activity"/>
    <property type="evidence" value="ECO:0007669"/>
    <property type="project" value="TreeGrafter"/>
</dbReference>
<dbReference type="EC" id="1.1.3.-" evidence="7"/>
<dbReference type="EMBL" id="VDUW01000003">
    <property type="protein sequence ID" value="TXL65811.1"/>
    <property type="molecule type" value="Genomic_DNA"/>
</dbReference>
<comment type="similarity">
    <text evidence="5">Belongs to the L2HGDH family.</text>
</comment>
<evidence type="ECO:0000256" key="3">
    <source>
        <dbReference type="ARBA" id="ARBA00022827"/>
    </source>
</evidence>